<dbReference type="PIRSF" id="PIRSF000446">
    <property type="entry name" value="Mct"/>
    <property type="match status" value="1"/>
</dbReference>
<dbReference type="InterPro" id="IPR050858">
    <property type="entry name" value="Mal-CoA-ACP_Trans/PKS_FabD"/>
</dbReference>
<dbReference type="Proteomes" id="UP000241421">
    <property type="component" value="Unassembled WGS sequence"/>
</dbReference>
<keyword evidence="3 6" id="KW-0808">Transferase</keyword>
<dbReference type="NCBIfam" id="TIGR00128">
    <property type="entry name" value="fabD"/>
    <property type="match status" value="1"/>
</dbReference>
<comment type="caution">
    <text evidence="9">The sequence shown here is derived from an EMBL/GenBank/DDBJ whole genome shotgun (WGS) entry which is preliminary data.</text>
</comment>
<feature type="active site" evidence="7">
    <location>
        <position position="91"/>
    </location>
</feature>
<evidence type="ECO:0000256" key="4">
    <source>
        <dbReference type="ARBA" id="ARBA00023315"/>
    </source>
</evidence>
<feature type="active site" evidence="7">
    <location>
        <position position="203"/>
    </location>
</feature>
<evidence type="ECO:0000256" key="3">
    <source>
        <dbReference type="ARBA" id="ARBA00022679"/>
    </source>
</evidence>
<dbReference type="InterPro" id="IPR004410">
    <property type="entry name" value="Malonyl_CoA-ACP_transAc_FabD"/>
</dbReference>
<evidence type="ECO:0000259" key="8">
    <source>
        <dbReference type="SMART" id="SM00827"/>
    </source>
</evidence>
<dbReference type="InterPro" id="IPR016036">
    <property type="entry name" value="Malonyl_transacylase_ACP-bd"/>
</dbReference>
<reference evidence="9 10" key="1">
    <citation type="submission" date="2018-04" db="EMBL/GenBank/DDBJ databases">
        <title>Massilia violaceinigra sp. nov., a novel purple-pigmented bacterium isolated from Tianshan glacier, Xinjiang, China.</title>
        <authorList>
            <person name="Wang H."/>
        </authorList>
    </citation>
    <scope>NUCLEOTIDE SEQUENCE [LARGE SCALE GENOMIC DNA]</scope>
    <source>
        <strain evidence="9 10">B448-2</strain>
    </source>
</reference>
<dbReference type="Pfam" id="PF00698">
    <property type="entry name" value="Acyl_transf_1"/>
    <property type="match status" value="1"/>
</dbReference>
<dbReference type="AlphaFoldDB" id="A0A2U2HFL6"/>
<gene>
    <name evidence="9" type="primary">fabD</name>
    <name evidence="9" type="ORF">C7C56_021615</name>
</gene>
<organism evidence="9 10">
    <name type="scientific">Massilia glaciei</name>
    <dbReference type="NCBI Taxonomy" id="1524097"/>
    <lineage>
        <taxon>Bacteria</taxon>
        <taxon>Pseudomonadati</taxon>
        <taxon>Pseudomonadota</taxon>
        <taxon>Betaproteobacteria</taxon>
        <taxon>Burkholderiales</taxon>
        <taxon>Oxalobacteraceae</taxon>
        <taxon>Telluria group</taxon>
        <taxon>Massilia</taxon>
    </lineage>
</organism>
<dbReference type="GO" id="GO:0004314">
    <property type="term" value="F:[acyl-carrier-protein] S-malonyltransferase activity"/>
    <property type="evidence" value="ECO:0007669"/>
    <property type="project" value="UniProtKB-EC"/>
</dbReference>
<dbReference type="SMART" id="SM00827">
    <property type="entry name" value="PKS_AT"/>
    <property type="match status" value="1"/>
</dbReference>
<dbReference type="GO" id="GO:0005829">
    <property type="term" value="C:cytosol"/>
    <property type="evidence" value="ECO:0007669"/>
    <property type="project" value="TreeGrafter"/>
</dbReference>
<accession>A0A2U2HFL6</accession>
<sequence length="319" mass="32805">MSKFAFLFPGQGAQAVGMLGGFAGNPVVAQTVAEASDALGFDLGKLIAEGPKEQQDLTTNTQPIMLTAAVAVYRAWIAAGGPAPSVVAGHSLGEYSALVAAGVLAFRDAVPLVRFRAQAMQEAVPVGQGGMAVILGLQAADVRAVCLEAAALEDGSVVEPVNFNEPTQIVIAGHNAAVERACELAKARGAKRAMKLAVSAPFHSSLLKPASDRLREYMAGITFSTPQIDVINNVDVAVSSDPTQIRDALVRQAAGPVRWVETMQGMAADGVTSVIECAPSKVLIGMAKRIDPALAGDALLDQAALERVLAAMQAAPAAA</sequence>
<evidence type="ECO:0000313" key="10">
    <source>
        <dbReference type="Proteomes" id="UP000241421"/>
    </source>
</evidence>
<dbReference type="EC" id="2.3.1.39" evidence="1 6"/>
<dbReference type="Gene3D" id="3.40.366.10">
    <property type="entry name" value="Malonyl-Coenzyme A Acyl Carrier Protein, domain 2"/>
    <property type="match status" value="1"/>
</dbReference>
<dbReference type="RefSeq" id="WP_106759414.1">
    <property type="nucleotide sequence ID" value="NZ_PXWF02000285.1"/>
</dbReference>
<proteinExistence type="inferred from homology"/>
<protein>
    <recommendedName>
        <fullName evidence="2 6">Malonyl CoA-acyl carrier protein transacylase</fullName>
        <ecNumber evidence="1 6">2.3.1.39</ecNumber>
    </recommendedName>
</protein>
<dbReference type="InterPro" id="IPR016035">
    <property type="entry name" value="Acyl_Trfase/lysoPLipase"/>
</dbReference>
<evidence type="ECO:0000256" key="2">
    <source>
        <dbReference type="ARBA" id="ARBA00018953"/>
    </source>
</evidence>
<dbReference type="PANTHER" id="PTHR42681">
    <property type="entry name" value="MALONYL-COA-ACYL CARRIER PROTEIN TRANSACYLASE, MITOCHONDRIAL"/>
    <property type="match status" value="1"/>
</dbReference>
<keyword evidence="4 6" id="KW-0012">Acyltransferase</keyword>
<dbReference type="GO" id="GO:0006633">
    <property type="term" value="P:fatty acid biosynthetic process"/>
    <property type="evidence" value="ECO:0007669"/>
    <property type="project" value="TreeGrafter"/>
</dbReference>
<dbReference type="FunFam" id="3.30.70.250:FF:000001">
    <property type="entry name" value="Malonyl CoA-acyl carrier protein transacylase"/>
    <property type="match status" value="1"/>
</dbReference>
<evidence type="ECO:0000313" key="9">
    <source>
        <dbReference type="EMBL" id="PWF43142.1"/>
    </source>
</evidence>
<dbReference type="InterPro" id="IPR014043">
    <property type="entry name" value="Acyl_transferase_dom"/>
</dbReference>
<dbReference type="EMBL" id="PXWF02000285">
    <property type="protein sequence ID" value="PWF43142.1"/>
    <property type="molecule type" value="Genomic_DNA"/>
</dbReference>
<dbReference type="InterPro" id="IPR024925">
    <property type="entry name" value="Malonyl_CoA-ACP_transAc"/>
</dbReference>
<comment type="similarity">
    <text evidence="6">Belongs to the fabD family.</text>
</comment>
<dbReference type="SUPFAM" id="SSF55048">
    <property type="entry name" value="Probable ACP-binding domain of malonyl-CoA ACP transacylase"/>
    <property type="match status" value="1"/>
</dbReference>
<evidence type="ECO:0000256" key="6">
    <source>
        <dbReference type="PIRNR" id="PIRNR000446"/>
    </source>
</evidence>
<dbReference type="OrthoDB" id="9808564at2"/>
<evidence type="ECO:0000256" key="7">
    <source>
        <dbReference type="PIRSR" id="PIRSR000446-1"/>
    </source>
</evidence>
<comment type="catalytic activity">
    <reaction evidence="5 6">
        <text>holo-[ACP] + malonyl-CoA = malonyl-[ACP] + CoA</text>
        <dbReference type="Rhea" id="RHEA:41792"/>
        <dbReference type="Rhea" id="RHEA-COMP:9623"/>
        <dbReference type="Rhea" id="RHEA-COMP:9685"/>
        <dbReference type="ChEBI" id="CHEBI:57287"/>
        <dbReference type="ChEBI" id="CHEBI:57384"/>
        <dbReference type="ChEBI" id="CHEBI:64479"/>
        <dbReference type="ChEBI" id="CHEBI:78449"/>
        <dbReference type="EC" id="2.3.1.39"/>
    </reaction>
</comment>
<evidence type="ECO:0000256" key="5">
    <source>
        <dbReference type="ARBA" id="ARBA00048462"/>
    </source>
</evidence>
<feature type="domain" description="Malonyl-CoA:ACP transacylase (MAT)" evidence="8">
    <location>
        <begin position="7"/>
        <end position="316"/>
    </location>
</feature>
<dbReference type="Gene3D" id="3.30.70.250">
    <property type="entry name" value="Malonyl-CoA ACP transacylase, ACP-binding"/>
    <property type="match status" value="1"/>
</dbReference>
<dbReference type="SUPFAM" id="SSF52151">
    <property type="entry name" value="FabD/lysophospholipase-like"/>
    <property type="match status" value="1"/>
</dbReference>
<name>A0A2U2HFL6_9BURK</name>
<dbReference type="InterPro" id="IPR001227">
    <property type="entry name" value="Ac_transferase_dom_sf"/>
</dbReference>
<evidence type="ECO:0000256" key="1">
    <source>
        <dbReference type="ARBA" id="ARBA00013258"/>
    </source>
</evidence>
<keyword evidence="10" id="KW-1185">Reference proteome</keyword>
<dbReference type="PANTHER" id="PTHR42681:SF1">
    <property type="entry name" value="MALONYL-COA-ACYL CARRIER PROTEIN TRANSACYLASE, MITOCHONDRIAL"/>
    <property type="match status" value="1"/>
</dbReference>